<dbReference type="GO" id="GO:0046872">
    <property type="term" value="F:metal ion binding"/>
    <property type="evidence" value="ECO:0007669"/>
    <property type="project" value="UniProtKB-KW"/>
</dbReference>
<dbReference type="PANTHER" id="PTHR30037:SF4">
    <property type="entry name" value="DNA-3-METHYLADENINE GLYCOSYLASE I"/>
    <property type="match status" value="1"/>
</dbReference>
<dbReference type="InterPro" id="IPR005019">
    <property type="entry name" value="Adenine_glyco"/>
</dbReference>
<protein>
    <recommendedName>
        <fullName evidence="4">DNA-3-methyladenine glycosylase I</fullName>
    </recommendedName>
</protein>
<dbReference type="SUPFAM" id="SSF48150">
    <property type="entry name" value="DNA-glycosylase"/>
    <property type="match status" value="1"/>
</dbReference>
<dbReference type="OrthoDB" id="9807664at2"/>
<dbReference type="AlphaFoldDB" id="A0A3A1Y8P5"/>
<dbReference type="Pfam" id="PF03352">
    <property type="entry name" value="Adenine_glyco"/>
    <property type="match status" value="2"/>
</dbReference>
<dbReference type="PANTHER" id="PTHR30037">
    <property type="entry name" value="DNA-3-METHYLADENINE GLYCOSYLASE 1"/>
    <property type="match status" value="1"/>
</dbReference>
<dbReference type="GO" id="GO:0006284">
    <property type="term" value="P:base-excision repair"/>
    <property type="evidence" value="ECO:0007669"/>
    <property type="project" value="InterPro"/>
</dbReference>
<organism evidence="2 3">
    <name type="scientific">Psittacicella melopsittaci</name>
    <dbReference type="NCBI Taxonomy" id="2028576"/>
    <lineage>
        <taxon>Bacteria</taxon>
        <taxon>Pseudomonadati</taxon>
        <taxon>Pseudomonadota</taxon>
        <taxon>Gammaproteobacteria</taxon>
        <taxon>Pasteurellales</taxon>
        <taxon>Psittacicellaceae</taxon>
        <taxon>Psittacicella</taxon>
    </lineage>
</organism>
<proteinExistence type="predicted"/>
<dbReference type="GO" id="GO:0008725">
    <property type="term" value="F:DNA-3-methyladenine glycosylase activity"/>
    <property type="evidence" value="ECO:0007669"/>
    <property type="project" value="InterPro"/>
</dbReference>
<sequence length="183" mass="21015">MAQNFTTWCEVEKNPLETSYHDQRWAMPITDKQELFALLMLECQQAGLSWAVVLKKEQALAQAFLAWDPQALAQMSDAYIEELKDNPEIIRHTGKIIAMRSNAQAFLRLEQQGIDFSHWLWSHDLDAQTLSKQLKKWGFKFVGPTTAQAYLEAVGKINPHHPQCPCYARVEQAQQPVKAKYQA</sequence>
<gene>
    <name evidence="2" type="ORF">CJP74_01560</name>
</gene>
<dbReference type="InterPro" id="IPR011257">
    <property type="entry name" value="DNA_glycosylase"/>
</dbReference>
<dbReference type="EMBL" id="NRJH01000013">
    <property type="protein sequence ID" value="RIY33579.1"/>
    <property type="molecule type" value="Genomic_DNA"/>
</dbReference>
<dbReference type="InterPro" id="IPR052891">
    <property type="entry name" value="DNA-3mA_glycosylase"/>
</dbReference>
<keyword evidence="1" id="KW-0479">Metal-binding</keyword>
<reference evidence="2 3" key="1">
    <citation type="submission" date="2017-08" db="EMBL/GenBank/DDBJ databases">
        <title>Reclassification of Bisgaard taxon 37 and 44.</title>
        <authorList>
            <person name="Christensen H."/>
        </authorList>
    </citation>
    <scope>NUCLEOTIDE SEQUENCE [LARGE SCALE GENOMIC DNA]</scope>
    <source>
        <strain evidence="2 3">B96_4</strain>
    </source>
</reference>
<evidence type="ECO:0000256" key="1">
    <source>
        <dbReference type="PIRSR" id="PIRSR605019-1"/>
    </source>
</evidence>
<accession>A0A3A1Y8P5</accession>
<feature type="binding site" evidence="1">
    <location>
        <position position="160"/>
    </location>
    <ligand>
        <name>Zn(2+)</name>
        <dbReference type="ChEBI" id="CHEBI:29105"/>
    </ligand>
</feature>
<feature type="binding site" evidence="1">
    <location>
        <position position="164"/>
    </location>
    <ligand>
        <name>Zn(2+)</name>
        <dbReference type="ChEBI" id="CHEBI:29105"/>
    </ligand>
</feature>
<dbReference type="Gene3D" id="1.10.340.30">
    <property type="entry name" value="Hypothetical protein, domain 2"/>
    <property type="match status" value="1"/>
</dbReference>
<comment type="caution">
    <text evidence="2">The sequence shown here is derived from an EMBL/GenBank/DDBJ whole genome shotgun (WGS) entry which is preliminary data.</text>
</comment>
<evidence type="ECO:0000313" key="2">
    <source>
        <dbReference type="EMBL" id="RIY33579.1"/>
    </source>
</evidence>
<dbReference type="Proteomes" id="UP000266258">
    <property type="component" value="Unassembled WGS sequence"/>
</dbReference>
<name>A0A3A1Y8P5_9GAMM</name>
<keyword evidence="3" id="KW-1185">Reference proteome</keyword>
<keyword evidence="1" id="KW-0862">Zinc</keyword>
<evidence type="ECO:0008006" key="4">
    <source>
        <dbReference type="Google" id="ProtNLM"/>
    </source>
</evidence>
<evidence type="ECO:0000313" key="3">
    <source>
        <dbReference type="Proteomes" id="UP000266258"/>
    </source>
</evidence>
<dbReference type="RefSeq" id="WP_119496524.1">
    <property type="nucleotide sequence ID" value="NZ_NRJH01000013.1"/>
</dbReference>
<feature type="binding site" evidence="1">
    <location>
        <position position="21"/>
    </location>
    <ligand>
        <name>Zn(2+)</name>
        <dbReference type="ChEBI" id="CHEBI:29105"/>
    </ligand>
</feature>